<feature type="transmembrane region" description="Helical" evidence="13">
    <location>
        <begin position="542"/>
        <end position="566"/>
    </location>
</feature>
<evidence type="ECO:0000256" key="9">
    <source>
        <dbReference type="ARBA" id="ARBA00023065"/>
    </source>
</evidence>
<dbReference type="GeneTree" id="ENSGT00950000182881"/>
<keyword evidence="11" id="KW-0968">Cytoplasmic vesicle</keyword>
<evidence type="ECO:0000256" key="12">
    <source>
        <dbReference type="ARBA" id="ARBA00029431"/>
    </source>
</evidence>
<dbReference type="GO" id="GO:0030672">
    <property type="term" value="C:synaptic vesicle membrane"/>
    <property type="evidence" value="ECO:0007669"/>
    <property type="project" value="UniProtKB-SubCell"/>
</dbReference>
<proteinExistence type="inferred from homology"/>
<reference evidence="15" key="3">
    <citation type="submission" date="2025-09" db="UniProtKB">
        <authorList>
            <consortium name="Ensembl"/>
        </authorList>
    </citation>
    <scope>IDENTIFICATION</scope>
</reference>
<evidence type="ECO:0000256" key="7">
    <source>
        <dbReference type="ARBA" id="ARBA00022989"/>
    </source>
</evidence>
<keyword evidence="6 13" id="KW-0375">Hydrogen ion transport</keyword>
<dbReference type="GO" id="GO:0030665">
    <property type="term" value="C:clathrin-coated vesicle membrane"/>
    <property type="evidence" value="ECO:0007669"/>
    <property type="project" value="UniProtKB-SubCell"/>
</dbReference>
<dbReference type="PANTHER" id="PTHR11629">
    <property type="entry name" value="VACUOLAR PROTON ATPASES"/>
    <property type="match status" value="1"/>
</dbReference>
<dbReference type="GO" id="GO:0051117">
    <property type="term" value="F:ATPase binding"/>
    <property type="evidence" value="ECO:0007669"/>
    <property type="project" value="TreeGrafter"/>
</dbReference>
<keyword evidence="14" id="KW-0175">Coiled coil</keyword>
<accession>A0AAQ5ZR85</accession>
<dbReference type="GO" id="GO:0042470">
    <property type="term" value="C:melanosome"/>
    <property type="evidence" value="ECO:0007669"/>
    <property type="project" value="UniProtKB-SubCell"/>
</dbReference>
<reference evidence="15 16" key="1">
    <citation type="submission" date="2022-01" db="EMBL/GenBank/DDBJ databases">
        <title>A chromosome-scale genome assembly of the false clownfish, Amphiprion ocellaris.</title>
        <authorList>
            <person name="Ryu T."/>
        </authorList>
    </citation>
    <scope>NUCLEOTIDE SEQUENCE [LARGE SCALE GENOMIC DNA]</scope>
</reference>
<keyword evidence="4 13" id="KW-0813">Transport</keyword>
<keyword evidence="7 13" id="KW-1133">Transmembrane helix</keyword>
<dbReference type="Pfam" id="PF01496">
    <property type="entry name" value="V_ATPase_I"/>
    <property type="match status" value="2"/>
</dbReference>
<feature type="transmembrane region" description="Helical" evidence="13">
    <location>
        <begin position="378"/>
        <end position="402"/>
    </location>
</feature>
<reference evidence="15" key="2">
    <citation type="submission" date="2025-08" db="UniProtKB">
        <authorList>
            <consortium name="Ensembl"/>
        </authorList>
    </citation>
    <scope>IDENTIFICATION</scope>
</reference>
<evidence type="ECO:0000313" key="16">
    <source>
        <dbReference type="Proteomes" id="UP001501940"/>
    </source>
</evidence>
<feature type="coiled-coil region" evidence="14">
    <location>
        <begin position="94"/>
        <end position="121"/>
    </location>
</feature>
<dbReference type="Ensembl" id="ENSAOCT00000043855.1">
    <property type="protein sequence ID" value="ENSAOCP00000066290.1"/>
    <property type="gene ID" value="ENSAOCG00000001173.2"/>
</dbReference>
<dbReference type="GO" id="GO:0000220">
    <property type="term" value="C:vacuolar proton-transporting V-type ATPase, V0 domain"/>
    <property type="evidence" value="ECO:0007669"/>
    <property type="project" value="InterPro"/>
</dbReference>
<dbReference type="Proteomes" id="UP001501940">
    <property type="component" value="Chromosome 18"/>
</dbReference>
<dbReference type="InterPro" id="IPR002490">
    <property type="entry name" value="V-ATPase_116kDa_su"/>
</dbReference>
<dbReference type="PANTHER" id="PTHR11629:SF68">
    <property type="entry name" value="V-TYPE PROTON ATPASE 116 KDA SUBUNIT A 1"/>
    <property type="match status" value="1"/>
</dbReference>
<feature type="transmembrane region" description="Helical" evidence="13">
    <location>
        <begin position="715"/>
        <end position="737"/>
    </location>
</feature>
<feature type="transmembrane region" description="Helical" evidence="13">
    <location>
        <begin position="515"/>
        <end position="536"/>
    </location>
</feature>
<evidence type="ECO:0000256" key="2">
    <source>
        <dbReference type="ARBA" id="ARBA00004644"/>
    </source>
</evidence>
<dbReference type="AlphaFoldDB" id="A0AAQ5ZR85"/>
<keyword evidence="9 13" id="KW-0406">Ion transport</keyword>
<comment type="function">
    <text evidence="13">Essential component of the vacuolar proton pump (V-ATPase), a multimeric enzyme that catalyzes the translocation of protons across the membranes. Required for assembly and activity of the V-ATPase.</text>
</comment>
<dbReference type="GO" id="GO:0005886">
    <property type="term" value="C:plasma membrane"/>
    <property type="evidence" value="ECO:0007669"/>
    <property type="project" value="TreeGrafter"/>
</dbReference>
<protein>
    <recommendedName>
        <fullName evidence="13">V-type proton ATPase subunit a</fullName>
    </recommendedName>
</protein>
<feature type="transmembrane region" description="Helical" evidence="13">
    <location>
        <begin position="607"/>
        <end position="627"/>
    </location>
</feature>
<keyword evidence="8" id="KW-0770">Synapse</keyword>
<evidence type="ECO:0000256" key="8">
    <source>
        <dbReference type="ARBA" id="ARBA00023018"/>
    </source>
</evidence>
<evidence type="ECO:0000256" key="10">
    <source>
        <dbReference type="ARBA" id="ARBA00023136"/>
    </source>
</evidence>
<evidence type="ECO:0000256" key="3">
    <source>
        <dbReference type="ARBA" id="ARBA00009904"/>
    </source>
</evidence>
<evidence type="ECO:0000256" key="11">
    <source>
        <dbReference type="ARBA" id="ARBA00023329"/>
    </source>
</evidence>
<dbReference type="GO" id="GO:0046961">
    <property type="term" value="F:proton-transporting ATPase activity, rotational mechanism"/>
    <property type="evidence" value="ECO:0007669"/>
    <property type="project" value="InterPro"/>
</dbReference>
<organism evidence="15 16">
    <name type="scientific">Amphiprion ocellaris</name>
    <name type="common">Clown anemonefish</name>
    <dbReference type="NCBI Taxonomy" id="80972"/>
    <lineage>
        <taxon>Eukaryota</taxon>
        <taxon>Metazoa</taxon>
        <taxon>Chordata</taxon>
        <taxon>Craniata</taxon>
        <taxon>Vertebrata</taxon>
        <taxon>Euteleostomi</taxon>
        <taxon>Actinopterygii</taxon>
        <taxon>Neopterygii</taxon>
        <taxon>Teleostei</taxon>
        <taxon>Neoteleostei</taxon>
        <taxon>Acanthomorphata</taxon>
        <taxon>Ovalentaria</taxon>
        <taxon>Pomacentridae</taxon>
        <taxon>Amphiprion</taxon>
    </lineage>
</organism>
<sequence>MGELFRSEEMTLAQLFLQSEAAYCCVSELGELGMVQFRDLNPDVNVFQRKFVNEVRRCEEMDRKLRFVEKEIKKAAIPMVDTGENPEVPFPRDMIDLEATFEKLENELKEINTNQEALKKNFLELTELKHILHRTQQFFDEVELCLCRFVAGVISRERIPTFERMLWRVCRGNVFLRKAEIEDPLEDPTTVIHKSVFIIFFQGDQLKNRVKKICEGFRASLYPCPETPQERKEMLAGVNSRIDDLQMVLNQTEDHRQRVLQAASKTMRVWFIKVRKMKAIYHTLNLCNIDVTQKCLIAEVWCPVSDLDSIQFALRRGTERSGSTVPSILNRMQTKQTPPTFNKTNKFTSGFQNIVDAYGIGNYREINPAPYTIITFPFLFAVMFGDMGHGVLMTCAALYLVIRESRLLSQKSDNEIFNMVFAGRYIVLLMGIFSIYTGIIYNDCFSKSLNMFGSGWSVRPMFGVWFTLDGNAVLQLDPAVPGVFNGPYPLGIDPIWNVATNKLTFLNSFKMKMSVILGVIHMLFGVSLSLFNHLYFKKPLNIFLGFIPEIVFMSSLFGYLVLLVFYKWTAYDAFTSREAPSLLIHFINMCLFNYNDPTNKPLYRGQMGIQVLLVLIALACVPCMLIVKTMVLRRQNILNIHNAVCANILVFSSQFNFGDVAVHQAIHTIEYCLGCISNTASYLRLWALSLAHAQLSEVLWSMVMHLGLSSRSGGGFFGLSIIFSAFATLTVAILLVMEGLSAFLHALRLHWVEFQNKFYSGQGFKFVPFSFESILEGRFDE</sequence>
<dbReference type="GO" id="GO:0007035">
    <property type="term" value="P:vacuolar acidification"/>
    <property type="evidence" value="ECO:0007669"/>
    <property type="project" value="TreeGrafter"/>
</dbReference>
<evidence type="ECO:0000256" key="5">
    <source>
        <dbReference type="ARBA" id="ARBA00022692"/>
    </source>
</evidence>
<keyword evidence="10 13" id="KW-0472">Membrane</keyword>
<evidence type="ECO:0000256" key="1">
    <source>
        <dbReference type="ARBA" id="ARBA00004223"/>
    </source>
</evidence>
<dbReference type="InterPro" id="IPR026028">
    <property type="entry name" value="V-type_ATPase_116kDa_su_euka"/>
</dbReference>
<comment type="similarity">
    <text evidence="3 13">Belongs to the V-ATPase 116 kDa subunit family.</text>
</comment>
<evidence type="ECO:0000256" key="4">
    <source>
        <dbReference type="ARBA" id="ARBA00022448"/>
    </source>
</evidence>
<comment type="subcellular location">
    <subcellularLocation>
        <location evidence="12">Cytoplasmic vesicle</location>
        <location evidence="12">Clathrin-coated vesicle membrane</location>
        <topology evidence="12">Multi-pass membrane protein</topology>
    </subcellularLocation>
    <subcellularLocation>
        <location evidence="2">Cytoplasmic vesicle</location>
        <location evidence="2">Secretory vesicle</location>
        <location evidence="2">Synaptic vesicle membrane</location>
        <topology evidence="2">Multi-pass membrane protein</topology>
    </subcellularLocation>
    <subcellularLocation>
        <location evidence="1">Melanosome</location>
    </subcellularLocation>
</comment>
<evidence type="ECO:0000256" key="6">
    <source>
        <dbReference type="ARBA" id="ARBA00022781"/>
    </source>
</evidence>
<feature type="transmembrane region" description="Helical" evidence="13">
    <location>
        <begin position="422"/>
        <end position="441"/>
    </location>
</feature>
<keyword evidence="16" id="KW-1185">Reference proteome</keyword>
<evidence type="ECO:0000313" key="15">
    <source>
        <dbReference type="Ensembl" id="ENSAOCP00000066290.1"/>
    </source>
</evidence>
<evidence type="ECO:0000256" key="14">
    <source>
        <dbReference type="SAM" id="Coils"/>
    </source>
</evidence>
<dbReference type="PIRSF" id="PIRSF001293">
    <property type="entry name" value="ATP6V0A1"/>
    <property type="match status" value="1"/>
</dbReference>
<name>A0AAQ5ZR85_AMPOC</name>
<evidence type="ECO:0000256" key="13">
    <source>
        <dbReference type="RuleBase" id="RU361189"/>
    </source>
</evidence>
<keyword evidence="5 13" id="KW-0812">Transmembrane</keyword>